<comment type="caution">
    <text evidence="2">The sequence shown here is derived from an EMBL/GenBank/DDBJ whole genome shotgun (WGS) entry which is preliminary data.</text>
</comment>
<organism evidence="2">
    <name type="scientific">bioreactor metagenome</name>
    <dbReference type="NCBI Taxonomy" id="1076179"/>
    <lineage>
        <taxon>unclassified sequences</taxon>
        <taxon>metagenomes</taxon>
        <taxon>ecological metagenomes</taxon>
    </lineage>
</organism>
<dbReference type="Gene3D" id="1.10.10.1140">
    <property type="entry name" value="Glutamine-dependent NAD+ synthetase, C-terminal domain"/>
    <property type="match status" value="1"/>
</dbReference>
<dbReference type="GO" id="GO:0009435">
    <property type="term" value="P:NAD+ biosynthetic process"/>
    <property type="evidence" value="ECO:0007669"/>
    <property type="project" value="InterPro"/>
</dbReference>
<keyword evidence="1 2" id="KW-0436">Ligase</keyword>
<sequence length="161" mass="18701">MSMYGVNSSIPKTLVRYLVKWYADEETEGDIKTALLDVCDTPVSPELLPPDKEGNIQQFTEKAVGSYDLNDFFLYNMMRNGYEPEKIYFLARKAFKGEFSDEVILETLKKFYKRFFTQQFKRSCMPDGVKVGSVSLSPRGDWRMPSDASYNLWLKKLDNLK</sequence>
<dbReference type="PANTHER" id="PTHR23090:SF9">
    <property type="entry name" value="GLUTAMINE-DEPENDENT NAD(+) SYNTHETASE"/>
    <property type="match status" value="1"/>
</dbReference>
<evidence type="ECO:0000313" key="2">
    <source>
        <dbReference type="EMBL" id="MPN10174.1"/>
    </source>
</evidence>
<dbReference type="InterPro" id="IPR041856">
    <property type="entry name" value="NAD+_synth_C"/>
</dbReference>
<dbReference type="GO" id="GO:0003952">
    <property type="term" value="F:NAD+ synthase (glutamine-hydrolyzing) activity"/>
    <property type="evidence" value="ECO:0007669"/>
    <property type="project" value="UniProtKB-EC"/>
</dbReference>
<accession>A0A645FC80</accession>
<dbReference type="GO" id="GO:0005737">
    <property type="term" value="C:cytoplasm"/>
    <property type="evidence" value="ECO:0007669"/>
    <property type="project" value="InterPro"/>
</dbReference>
<name>A0A645FC80_9ZZZZ</name>
<proteinExistence type="predicted"/>
<dbReference type="SUPFAM" id="SSF52402">
    <property type="entry name" value="Adenine nucleotide alpha hydrolases-like"/>
    <property type="match status" value="1"/>
</dbReference>
<dbReference type="PANTHER" id="PTHR23090">
    <property type="entry name" value="NH 3 /GLUTAMINE-DEPENDENT NAD + SYNTHETASE"/>
    <property type="match status" value="1"/>
</dbReference>
<evidence type="ECO:0000256" key="1">
    <source>
        <dbReference type="ARBA" id="ARBA00022598"/>
    </source>
</evidence>
<dbReference type="EMBL" id="VSSQ01056326">
    <property type="protein sequence ID" value="MPN10174.1"/>
    <property type="molecule type" value="Genomic_DNA"/>
</dbReference>
<dbReference type="AlphaFoldDB" id="A0A645FC80"/>
<dbReference type="GO" id="GO:0004359">
    <property type="term" value="F:glutaminase activity"/>
    <property type="evidence" value="ECO:0007669"/>
    <property type="project" value="InterPro"/>
</dbReference>
<dbReference type="InterPro" id="IPR003694">
    <property type="entry name" value="NAD_synthase"/>
</dbReference>
<dbReference type="EC" id="6.3.5.1" evidence="2"/>
<protein>
    <submittedName>
        <fullName evidence="2">Glutamine-dependent NAD(+) synthetase</fullName>
        <ecNumber evidence="2">6.3.5.1</ecNumber>
    </submittedName>
</protein>
<gene>
    <name evidence="2" type="primary">nadE_45</name>
    <name evidence="2" type="ORF">SDC9_157469</name>
</gene>
<reference evidence="2" key="1">
    <citation type="submission" date="2019-08" db="EMBL/GenBank/DDBJ databases">
        <authorList>
            <person name="Kucharzyk K."/>
            <person name="Murdoch R.W."/>
            <person name="Higgins S."/>
            <person name="Loffler F."/>
        </authorList>
    </citation>
    <scope>NUCLEOTIDE SEQUENCE</scope>
</reference>